<evidence type="ECO:0000313" key="2">
    <source>
        <dbReference type="Proteomes" id="UP000265520"/>
    </source>
</evidence>
<sequence>MLEPPLLVGTSDSDISSQFIPSVEEEVLSFEAFEGSTAGNSGSFDSGMLTSVSLTSSTTGVLLQESPLGQIYLWEDFPHDQLPASIQIE</sequence>
<reference evidence="1 2" key="1">
    <citation type="journal article" date="2018" name="Front. Plant Sci.">
        <title>Red Clover (Trifolium pratense) and Zigzag Clover (T. medium) - A Picture of Genomic Similarities and Differences.</title>
        <authorList>
            <person name="Dluhosova J."/>
            <person name="Istvanek J."/>
            <person name="Nedelnik J."/>
            <person name="Repkova J."/>
        </authorList>
    </citation>
    <scope>NUCLEOTIDE SEQUENCE [LARGE SCALE GENOMIC DNA]</scope>
    <source>
        <strain evidence="2">cv. 10/8</strain>
        <tissue evidence="1">Leaf</tissue>
    </source>
</reference>
<protein>
    <submittedName>
        <fullName evidence="1">Uncharacterized protein</fullName>
    </submittedName>
</protein>
<dbReference type="Proteomes" id="UP000265520">
    <property type="component" value="Unassembled WGS sequence"/>
</dbReference>
<proteinExistence type="predicted"/>
<comment type="caution">
    <text evidence="1">The sequence shown here is derived from an EMBL/GenBank/DDBJ whole genome shotgun (WGS) entry which is preliminary data.</text>
</comment>
<dbReference type="EMBL" id="LXQA010151775">
    <property type="protein sequence ID" value="MCI26191.1"/>
    <property type="molecule type" value="Genomic_DNA"/>
</dbReference>
<evidence type="ECO:0000313" key="1">
    <source>
        <dbReference type="EMBL" id="MCI26191.1"/>
    </source>
</evidence>
<accession>A0A392QP73</accession>
<keyword evidence="2" id="KW-1185">Reference proteome</keyword>
<name>A0A392QP73_9FABA</name>
<organism evidence="1 2">
    <name type="scientific">Trifolium medium</name>
    <dbReference type="NCBI Taxonomy" id="97028"/>
    <lineage>
        <taxon>Eukaryota</taxon>
        <taxon>Viridiplantae</taxon>
        <taxon>Streptophyta</taxon>
        <taxon>Embryophyta</taxon>
        <taxon>Tracheophyta</taxon>
        <taxon>Spermatophyta</taxon>
        <taxon>Magnoliopsida</taxon>
        <taxon>eudicotyledons</taxon>
        <taxon>Gunneridae</taxon>
        <taxon>Pentapetalae</taxon>
        <taxon>rosids</taxon>
        <taxon>fabids</taxon>
        <taxon>Fabales</taxon>
        <taxon>Fabaceae</taxon>
        <taxon>Papilionoideae</taxon>
        <taxon>50 kb inversion clade</taxon>
        <taxon>NPAAA clade</taxon>
        <taxon>Hologalegina</taxon>
        <taxon>IRL clade</taxon>
        <taxon>Trifolieae</taxon>
        <taxon>Trifolium</taxon>
    </lineage>
</organism>
<dbReference type="AlphaFoldDB" id="A0A392QP73"/>